<dbReference type="GO" id="GO:0008237">
    <property type="term" value="F:metallopeptidase activity"/>
    <property type="evidence" value="ECO:0007669"/>
    <property type="project" value="UniProtKB-KW"/>
</dbReference>
<comment type="caution">
    <text evidence="16">The sequence shown here is derived from an EMBL/GenBank/DDBJ whole genome shotgun (WGS) entry which is preliminary data.</text>
</comment>
<dbReference type="InterPro" id="IPR045357">
    <property type="entry name" value="Aminopeptidase_N-like_N"/>
</dbReference>
<sequence>MSLAARGRRLTALVAAAGLLAVPSVVGAAEARTAPGAPGIGDPYFAKAGNGGYDVHHYDIGVRYTLSSGRLDGTTTVTSRATQGLSRFNLDLALPAATVTVDGTPVRFSQKGHELVVTPSRPIPQGGTFTTTVTYAGVPDDVYRGGVNPWISSPTEVMATNEPHIAAWWFPSNDHPRDKATFDIAVTVPAGQQAISNGDFGGTTSAGGWDTWRWHVPDPMATYLAFFAAGRFQIESGVAQGLPYFNAVSTGLEETNRAKAMKLMRRSPGIVRWLETQLGPYPFSSTGGVTTSLFAGFALENQGRPTYPFLGNGRYGRDTVVHELAHQWVGDYVSVDRWRDIWLNEGFATWFEWRYAEAHGGQSAQKALLGRYRGYAADDPVWDPDLADPGKDHLFGFAVYERGGMAVQALRHRIGDDDFARLLRTWVQRNGDGTARVGGLERLAEEVSGERLGRFFDAWLRSGRKPARTAANGLR</sequence>
<evidence type="ECO:0000256" key="6">
    <source>
        <dbReference type="ARBA" id="ARBA00022670"/>
    </source>
</evidence>
<dbReference type="CDD" id="cd09603">
    <property type="entry name" value="M1_APN_like"/>
    <property type="match status" value="1"/>
</dbReference>
<evidence type="ECO:0000256" key="12">
    <source>
        <dbReference type="ARBA" id="ARBA00031533"/>
    </source>
</evidence>
<dbReference type="InterPro" id="IPR001930">
    <property type="entry name" value="Peptidase_M1"/>
</dbReference>
<dbReference type="AlphaFoldDB" id="A0A4Q5J1E2"/>
<evidence type="ECO:0000313" key="16">
    <source>
        <dbReference type="EMBL" id="RYU12370.1"/>
    </source>
</evidence>
<organism evidence="16 17">
    <name type="scientific">Nocardioides iriomotensis</name>
    <dbReference type="NCBI Taxonomy" id="715784"/>
    <lineage>
        <taxon>Bacteria</taxon>
        <taxon>Bacillati</taxon>
        <taxon>Actinomycetota</taxon>
        <taxon>Actinomycetes</taxon>
        <taxon>Propionibacteriales</taxon>
        <taxon>Nocardioidaceae</taxon>
        <taxon>Nocardioides</taxon>
    </lineage>
</organism>
<keyword evidence="17" id="KW-1185">Reference proteome</keyword>
<dbReference type="PANTHER" id="PTHR11533">
    <property type="entry name" value="PROTEASE M1 ZINC METALLOPROTEASE"/>
    <property type="match status" value="1"/>
</dbReference>
<dbReference type="Pfam" id="PF17900">
    <property type="entry name" value="Peptidase_M1_N"/>
    <property type="match status" value="1"/>
</dbReference>
<dbReference type="Gene3D" id="1.10.390.10">
    <property type="entry name" value="Neutral Protease Domain 2"/>
    <property type="match status" value="1"/>
</dbReference>
<dbReference type="PANTHER" id="PTHR11533:SF297">
    <property type="entry name" value="AMINOPEPTIDASE N"/>
    <property type="match status" value="1"/>
</dbReference>
<feature type="domain" description="Aminopeptidase N-like N-terminal" evidence="15">
    <location>
        <begin position="57"/>
        <end position="224"/>
    </location>
</feature>
<dbReference type="EMBL" id="SDPU01000021">
    <property type="protein sequence ID" value="RYU12370.1"/>
    <property type="molecule type" value="Genomic_DNA"/>
</dbReference>
<dbReference type="InterPro" id="IPR027268">
    <property type="entry name" value="Peptidase_M4/M1_CTD_sf"/>
</dbReference>
<reference evidence="16 17" key="1">
    <citation type="submission" date="2019-01" db="EMBL/GenBank/DDBJ databases">
        <title>Nocardioides guangzhouensis sp. nov., an actinobacterium isolated from soil.</title>
        <authorList>
            <person name="Fu Y."/>
            <person name="Cai Y."/>
            <person name="Lin Z."/>
            <person name="Chen P."/>
        </authorList>
    </citation>
    <scope>NUCLEOTIDE SEQUENCE [LARGE SCALE GENOMIC DNA]</scope>
    <source>
        <strain evidence="16 17">NBRC 105384</strain>
    </source>
</reference>
<dbReference type="GO" id="GO:0006508">
    <property type="term" value="P:proteolysis"/>
    <property type="evidence" value="ECO:0007669"/>
    <property type="project" value="UniProtKB-KW"/>
</dbReference>
<dbReference type="InterPro" id="IPR042097">
    <property type="entry name" value="Aminopeptidase_N-like_N_sf"/>
</dbReference>
<evidence type="ECO:0000259" key="15">
    <source>
        <dbReference type="Pfam" id="PF17900"/>
    </source>
</evidence>
<evidence type="ECO:0000256" key="8">
    <source>
        <dbReference type="ARBA" id="ARBA00022801"/>
    </source>
</evidence>
<evidence type="ECO:0000256" key="2">
    <source>
        <dbReference type="ARBA" id="ARBA00001947"/>
    </source>
</evidence>
<evidence type="ECO:0000256" key="1">
    <source>
        <dbReference type="ARBA" id="ARBA00000098"/>
    </source>
</evidence>
<keyword evidence="7" id="KW-0479">Metal-binding</keyword>
<evidence type="ECO:0000259" key="14">
    <source>
        <dbReference type="Pfam" id="PF01433"/>
    </source>
</evidence>
<keyword evidence="13" id="KW-0732">Signal</keyword>
<dbReference type="InterPro" id="IPR050344">
    <property type="entry name" value="Peptidase_M1_aminopeptidases"/>
</dbReference>
<evidence type="ECO:0000256" key="13">
    <source>
        <dbReference type="SAM" id="SignalP"/>
    </source>
</evidence>
<keyword evidence="8" id="KW-0378">Hydrolase</keyword>
<dbReference type="OrthoDB" id="3885507at2"/>
<dbReference type="Pfam" id="PF01433">
    <property type="entry name" value="Peptidase_M1"/>
    <property type="match status" value="1"/>
</dbReference>
<dbReference type="PRINTS" id="PR00756">
    <property type="entry name" value="ALADIPTASE"/>
</dbReference>
<dbReference type="SUPFAM" id="SSF63737">
    <property type="entry name" value="Leukotriene A4 hydrolase N-terminal domain"/>
    <property type="match status" value="1"/>
</dbReference>
<evidence type="ECO:0000256" key="9">
    <source>
        <dbReference type="ARBA" id="ARBA00022833"/>
    </source>
</evidence>
<dbReference type="GO" id="GO:0008270">
    <property type="term" value="F:zinc ion binding"/>
    <property type="evidence" value="ECO:0007669"/>
    <property type="project" value="InterPro"/>
</dbReference>
<evidence type="ECO:0000256" key="7">
    <source>
        <dbReference type="ARBA" id="ARBA00022723"/>
    </source>
</evidence>
<dbReference type="Proteomes" id="UP000291189">
    <property type="component" value="Unassembled WGS sequence"/>
</dbReference>
<comment type="similarity">
    <text evidence="3">Belongs to the peptidase M1 family.</text>
</comment>
<comment type="cofactor">
    <cofactor evidence="2">
        <name>Zn(2+)</name>
        <dbReference type="ChEBI" id="CHEBI:29105"/>
    </cofactor>
</comment>
<dbReference type="RefSeq" id="WP_129987182.1">
    <property type="nucleotide sequence ID" value="NZ_SDPU01000021.1"/>
</dbReference>
<keyword evidence="6" id="KW-0645">Protease</keyword>
<dbReference type="InterPro" id="IPR014782">
    <property type="entry name" value="Peptidase_M1_dom"/>
</dbReference>
<dbReference type="EC" id="3.4.11.2" evidence="4"/>
<dbReference type="SUPFAM" id="SSF55486">
    <property type="entry name" value="Metalloproteases ('zincins'), catalytic domain"/>
    <property type="match status" value="1"/>
</dbReference>
<protein>
    <recommendedName>
        <fullName evidence="5">Aminopeptidase N</fullName>
        <ecNumber evidence="4">3.4.11.2</ecNumber>
    </recommendedName>
    <alternativeName>
        <fullName evidence="11">Alanine aminopeptidase</fullName>
    </alternativeName>
    <alternativeName>
        <fullName evidence="12">Lysyl aminopeptidase</fullName>
    </alternativeName>
</protein>
<evidence type="ECO:0000256" key="5">
    <source>
        <dbReference type="ARBA" id="ARBA00015611"/>
    </source>
</evidence>
<evidence type="ECO:0000256" key="11">
    <source>
        <dbReference type="ARBA" id="ARBA00029811"/>
    </source>
</evidence>
<comment type="catalytic activity">
    <reaction evidence="1">
        <text>Release of an N-terminal amino acid, Xaa-|-Yaa- from a peptide, amide or arylamide. Xaa is preferably Ala, but may be most amino acids including Pro (slow action). When a terminal hydrophobic residue is followed by a prolyl residue, the two may be released as an intact Xaa-Pro dipeptide.</text>
        <dbReference type="EC" id="3.4.11.2"/>
    </reaction>
</comment>
<evidence type="ECO:0000256" key="10">
    <source>
        <dbReference type="ARBA" id="ARBA00023049"/>
    </source>
</evidence>
<feature type="signal peptide" evidence="13">
    <location>
        <begin position="1"/>
        <end position="28"/>
    </location>
</feature>
<evidence type="ECO:0000256" key="4">
    <source>
        <dbReference type="ARBA" id="ARBA00012564"/>
    </source>
</evidence>
<evidence type="ECO:0000313" key="17">
    <source>
        <dbReference type="Proteomes" id="UP000291189"/>
    </source>
</evidence>
<dbReference type="Gene3D" id="2.60.40.1730">
    <property type="entry name" value="tricorn interacting facor f3 domain"/>
    <property type="match status" value="1"/>
</dbReference>
<keyword evidence="9" id="KW-0862">Zinc</keyword>
<evidence type="ECO:0000256" key="3">
    <source>
        <dbReference type="ARBA" id="ARBA00010136"/>
    </source>
</evidence>
<feature type="domain" description="Peptidase M1 membrane alanine aminopeptidase" evidence="14">
    <location>
        <begin position="317"/>
        <end position="459"/>
    </location>
</feature>
<name>A0A4Q5J1E2_9ACTN</name>
<keyword evidence="10" id="KW-0482">Metalloprotease</keyword>
<proteinExistence type="inferred from homology"/>
<feature type="chain" id="PRO_5020666568" description="Aminopeptidase N" evidence="13">
    <location>
        <begin position="29"/>
        <end position="475"/>
    </location>
</feature>
<gene>
    <name evidence="16" type="ORF">ETU37_10190</name>
</gene>
<accession>A0A4Q5J1E2</accession>
<dbReference type="GO" id="GO:0016285">
    <property type="term" value="F:alanyl aminopeptidase activity"/>
    <property type="evidence" value="ECO:0007669"/>
    <property type="project" value="UniProtKB-EC"/>
</dbReference>